<dbReference type="PROSITE" id="PS50125">
    <property type="entry name" value="GUANYLATE_CYCLASE_2"/>
    <property type="match status" value="1"/>
</dbReference>
<dbReference type="Gene3D" id="3.30.70.1230">
    <property type="entry name" value="Nucleotide cyclase"/>
    <property type="match status" value="1"/>
</dbReference>
<sequence>MDTEHGIALTSHRITVLLIDDQQIIGEAVQRMVHEEPDIDFHYCQDPTRAIGLANKIQPTVILQDLVMPEVQGLTLVRYFRANPATRDVPLIVLSSKEEGDVKAKAFSVGANDYMVKLPDPLEVIARIRHHSRGYINLLERNEAMKELEKANGFIRQTFGRYLSEDVVDTLLESPDGLELGGEKRVATIMMTDLRGFTAISERLPPETVVAMINIYLERMTDIIFKYQGTIDEFIGDAILAIFGAPVQRDNDAQRAVACALEMQQAMTEVNQMNCDANYPEVDMGIGINTGALVVGNIGSSKRAKYGVVGQHVNLTSRIESYSIGGQILVSEHTLKACGDILRIDEQMEVMPKGVKKPMTISEIGGIGGDFNIYLPEKISQPLSILATPLAIQFTVLAEKDVGQVLWPGKILRLLENSADVETQTPIDKLSNLKISLLNAQEAVLYQELYAKVTAILPATAPVAESATKQQDDTQQYLFRIVFTSLPPEAQAFLKTLNLKV</sequence>
<organism evidence="4 5">
    <name type="scientific">Candidatus Venteria ishoeyi</name>
    <dbReference type="NCBI Taxonomy" id="1899563"/>
    <lineage>
        <taxon>Bacteria</taxon>
        <taxon>Pseudomonadati</taxon>
        <taxon>Pseudomonadota</taxon>
        <taxon>Gammaproteobacteria</taxon>
        <taxon>Thiotrichales</taxon>
        <taxon>Thiotrichaceae</taxon>
        <taxon>Venteria</taxon>
    </lineage>
</organism>
<dbReference type="AlphaFoldDB" id="A0A1H6FAF3"/>
<keyword evidence="5" id="KW-1185">Reference proteome</keyword>
<dbReference type="OrthoDB" id="9796655at2"/>
<dbReference type="SMART" id="SM00044">
    <property type="entry name" value="CYCc"/>
    <property type="match status" value="1"/>
</dbReference>
<evidence type="ECO:0000313" key="5">
    <source>
        <dbReference type="Proteomes" id="UP000236724"/>
    </source>
</evidence>
<feature type="domain" description="Guanylate cyclase" evidence="3">
    <location>
        <begin position="188"/>
        <end position="320"/>
    </location>
</feature>
<dbReference type="InterPro" id="IPR001054">
    <property type="entry name" value="A/G_cyclase"/>
</dbReference>
<dbReference type="InterPro" id="IPR029787">
    <property type="entry name" value="Nucleotide_cyclase"/>
</dbReference>
<dbReference type="RefSeq" id="WP_103920794.1">
    <property type="nucleotide sequence ID" value="NZ_FMSV02000514.1"/>
</dbReference>
<gene>
    <name evidence="4" type="primary">cyaB_2</name>
    <name evidence="4" type="ORF">MBHS_02958</name>
</gene>
<dbReference type="Pfam" id="PF00072">
    <property type="entry name" value="Response_reg"/>
    <property type="match status" value="1"/>
</dbReference>
<dbReference type="InterPro" id="IPR011006">
    <property type="entry name" value="CheY-like_superfamily"/>
</dbReference>
<dbReference type="Proteomes" id="UP000236724">
    <property type="component" value="Unassembled WGS sequence"/>
</dbReference>
<dbReference type="EMBL" id="FMSV02000514">
    <property type="protein sequence ID" value="SEH07090.1"/>
    <property type="molecule type" value="Genomic_DNA"/>
</dbReference>
<dbReference type="Pfam" id="PF00211">
    <property type="entry name" value="Guanylate_cyc"/>
    <property type="match status" value="1"/>
</dbReference>
<protein>
    <submittedName>
        <fullName evidence="4">Adenylate cyclase 2</fullName>
        <ecNumber evidence="4">4.6.1.1</ecNumber>
    </submittedName>
</protein>
<dbReference type="GO" id="GO:0000160">
    <property type="term" value="P:phosphorelay signal transduction system"/>
    <property type="evidence" value="ECO:0007669"/>
    <property type="project" value="InterPro"/>
</dbReference>
<dbReference type="PANTHER" id="PTHR43081:SF1">
    <property type="entry name" value="ADENYLATE CYCLASE, TERMINAL-DIFFERENTIATION SPECIFIC"/>
    <property type="match status" value="1"/>
</dbReference>
<proteinExistence type="predicted"/>
<dbReference type="InterPro" id="IPR050697">
    <property type="entry name" value="Adenylyl/Guanylyl_Cyclase_3/4"/>
</dbReference>
<dbReference type="GO" id="GO:0004016">
    <property type="term" value="F:adenylate cyclase activity"/>
    <property type="evidence" value="ECO:0007669"/>
    <property type="project" value="UniProtKB-EC"/>
</dbReference>
<dbReference type="PROSITE" id="PS50110">
    <property type="entry name" value="RESPONSE_REGULATORY"/>
    <property type="match status" value="1"/>
</dbReference>
<dbReference type="GO" id="GO:0006171">
    <property type="term" value="P:cAMP biosynthetic process"/>
    <property type="evidence" value="ECO:0007669"/>
    <property type="project" value="TreeGrafter"/>
</dbReference>
<dbReference type="SMART" id="SM00448">
    <property type="entry name" value="REC"/>
    <property type="match status" value="1"/>
</dbReference>
<dbReference type="InterPro" id="IPR001789">
    <property type="entry name" value="Sig_transdc_resp-reg_receiver"/>
</dbReference>
<accession>A0A1H6FAF3</accession>
<reference evidence="4 5" key="1">
    <citation type="submission" date="2016-10" db="EMBL/GenBank/DDBJ databases">
        <authorList>
            <person name="de Groot N.N."/>
        </authorList>
    </citation>
    <scope>NUCLEOTIDE SEQUENCE [LARGE SCALE GENOMIC DNA]</scope>
    <source>
        <strain evidence="4">MBHS1</strain>
    </source>
</reference>
<dbReference type="SUPFAM" id="SSF52172">
    <property type="entry name" value="CheY-like"/>
    <property type="match status" value="1"/>
</dbReference>
<dbReference type="Gene3D" id="3.40.50.2300">
    <property type="match status" value="1"/>
</dbReference>
<evidence type="ECO:0000259" key="2">
    <source>
        <dbReference type="PROSITE" id="PS50110"/>
    </source>
</evidence>
<dbReference type="PANTHER" id="PTHR43081">
    <property type="entry name" value="ADENYLATE CYCLASE, TERMINAL-DIFFERENTIATION SPECIFIC-RELATED"/>
    <property type="match status" value="1"/>
</dbReference>
<feature type="modified residue" description="4-aspartylphosphate" evidence="1">
    <location>
        <position position="65"/>
    </location>
</feature>
<evidence type="ECO:0000256" key="1">
    <source>
        <dbReference type="PROSITE-ProRule" id="PRU00169"/>
    </source>
</evidence>
<dbReference type="SUPFAM" id="SSF55073">
    <property type="entry name" value="Nucleotide cyclase"/>
    <property type="match status" value="1"/>
</dbReference>
<keyword evidence="1" id="KW-0597">Phosphoprotein</keyword>
<dbReference type="EC" id="4.6.1.1" evidence="4"/>
<evidence type="ECO:0000313" key="4">
    <source>
        <dbReference type="EMBL" id="SEH07090.1"/>
    </source>
</evidence>
<evidence type="ECO:0000259" key="3">
    <source>
        <dbReference type="PROSITE" id="PS50125"/>
    </source>
</evidence>
<feature type="domain" description="Response regulatory" evidence="2">
    <location>
        <begin position="15"/>
        <end position="132"/>
    </location>
</feature>
<dbReference type="CDD" id="cd07302">
    <property type="entry name" value="CHD"/>
    <property type="match status" value="1"/>
</dbReference>
<name>A0A1H6FAF3_9GAMM</name>
<keyword evidence="4" id="KW-0456">Lyase</keyword>